<feature type="compositionally biased region" description="Gly residues" evidence="7">
    <location>
        <begin position="731"/>
        <end position="750"/>
    </location>
</feature>
<dbReference type="CDD" id="cd00044">
    <property type="entry name" value="CysPc"/>
    <property type="match status" value="1"/>
</dbReference>
<dbReference type="SUPFAM" id="SSF54001">
    <property type="entry name" value="Cysteine proteinases"/>
    <property type="match status" value="1"/>
</dbReference>
<evidence type="ECO:0000256" key="4">
    <source>
        <dbReference type="ARBA" id="ARBA00022807"/>
    </source>
</evidence>
<dbReference type="EMBL" id="CH408030">
    <property type="protein sequence ID" value="EAQ91057.1"/>
    <property type="molecule type" value="Genomic_DNA"/>
</dbReference>
<dbReference type="InterPro" id="IPR038765">
    <property type="entry name" value="Papain-like_cys_pep_sf"/>
</dbReference>
<evidence type="ECO:0000256" key="7">
    <source>
        <dbReference type="SAM" id="MobiDB-lite"/>
    </source>
</evidence>
<dbReference type="GeneID" id="4388695"/>
<feature type="domain" description="Calpain catalytic" evidence="8">
    <location>
        <begin position="113"/>
        <end position="419"/>
    </location>
</feature>
<keyword evidence="10" id="KW-1185">Reference proteome</keyword>
<feature type="active site" evidence="5 6">
    <location>
        <position position="179"/>
    </location>
</feature>
<name>Q2H9W2_CHAGB</name>
<organism evidence="9 10">
    <name type="scientific">Chaetomium globosum (strain ATCC 6205 / CBS 148.51 / DSM 1962 / NBRC 6347 / NRRL 1970)</name>
    <name type="common">Soil fungus</name>
    <dbReference type="NCBI Taxonomy" id="306901"/>
    <lineage>
        <taxon>Eukaryota</taxon>
        <taxon>Fungi</taxon>
        <taxon>Dikarya</taxon>
        <taxon>Ascomycota</taxon>
        <taxon>Pezizomycotina</taxon>
        <taxon>Sordariomycetes</taxon>
        <taxon>Sordariomycetidae</taxon>
        <taxon>Sordariales</taxon>
        <taxon>Chaetomiaceae</taxon>
        <taxon>Chaetomium</taxon>
    </lineage>
</organism>
<dbReference type="OrthoDB" id="167576at2759"/>
<dbReference type="OMA" id="GDYRRGC"/>
<dbReference type="PROSITE" id="PS50203">
    <property type="entry name" value="CALPAIN_CAT"/>
    <property type="match status" value="1"/>
</dbReference>
<dbReference type="MEROPS" id="C02.008"/>
<proteinExistence type="inferred from homology"/>
<reference evidence="10" key="1">
    <citation type="journal article" date="2015" name="Genome Announc.">
        <title>Draft genome sequence of the cellulolytic fungus Chaetomium globosum.</title>
        <authorList>
            <person name="Cuomo C.A."/>
            <person name="Untereiner W.A."/>
            <person name="Ma L.-J."/>
            <person name="Grabherr M."/>
            <person name="Birren B.W."/>
        </authorList>
    </citation>
    <scope>NUCLEOTIDE SEQUENCE [LARGE SCALE GENOMIC DNA]</scope>
    <source>
        <strain evidence="10">ATCC 6205 / CBS 148.51 / DSM 1962 / NBRC 6347 / NRRL 1970</strain>
    </source>
</reference>
<dbReference type="PANTHER" id="PTHR46143:SF1">
    <property type="entry name" value="CALPAIN-7"/>
    <property type="match status" value="1"/>
</dbReference>
<feature type="region of interest" description="Disordered" evidence="7">
    <location>
        <begin position="596"/>
        <end position="653"/>
    </location>
</feature>
<dbReference type="Pfam" id="PF25435">
    <property type="entry name" value="PalB_C"/>
    <property type="match status" value="1"/>
</dbReference>
<feature type="region of interest" description="Disordered" evidence="7">
    <location>
        <begin position="463"/>
        <end position="487"/>
    </location>
</feature>
<dbReference type="Proteomes" id="UP000001056">
    <property type="component" value="Unassembled WGS sequence"/>
</dbReference>
<evidence type="ECO:0000256" key="3">
    <source>
        <dbReference type="ARBA" id="ARBA00022801"/>
    </source>
</evidence>
<keyword evidence="4 6" id="KW-0788">Thiol protease</keyword>
<dbReference type="InterPro" id="IPR001300">
    <property type="entry name" value="Peptidase_C2_calpain_cat"/>
</dbReference>
<accession>Q2H9W2</accession>
<dbReference type="AlphaFoldDB" id="Q2H9W2"/>
<dbReference type="InterPro" id="IPR022684">
    <property type="entry name" value="Calpain_cysteine_protease"/>
</dbReference>
<feature type="active site" evidence="5 6">
    <location>
        <position position="367"/>
    </location>
</feature>
<dbReference type="HOGENOM" id="CLU_006770_1_0_1"/>
<evidence type="ECO:0000256" key="1">
    <source>
        <dbReference type="ARBA" id="ARBA00010193"/>
    </source>
</evidence>
<dbReference type="InParanoid" id="Q2H9W2"/>
<feature type="active site" evidence="5 6">
    <location>
        <position position="347"/>
    </location>
</feature>
<dbReference type="InterPro" id="IPR051297">
    <property type="entry name" value="PalB/RIM13"/>
</dbReference>
<dbReference type="SUPFAM" id="SSF49758">
    <property type="entry name" value="Calpain large subunit, middle domain (domain III)"/>
    <property type="match status" value="2"/>
</dbReference>
<evidence type="ECO:0000256" key="2">
    <source>
        <dbReference type="ARBA" id="ARBA00022670"/>
    </source>
</evidence>
<gene>
    <name evidence="9" type="ORF">CHGG_02992</name>
</gene>
<sequence length="843" mass="91232">MEAQALEHERRLGETHGEKALEHAIAAADLYMQAAGQTKIPEDRKRFRRKFADLIALGERLKANAKAASSASRPAVPESTRILTTAEKTAILEASRLHGNVFPPWERVPAPESFSDVNSPTYTDPSPFSLSPEQLDIFAGWLRPAELPGFKDESAEGDLEQLMTANAETDLAQDLATDCSVVASLCAATRYLGSTKGSLLGSLIYPFDHERIRPAISKTGKYVFRMYFNGSWRHVAIDDRLPASKTDRTLYVVDRRNPRLLWPALIEKAYLKIRGGYDFPGSNSGTDLHALTGWIPEQIFLQSDEIELDETWSRIKKAYDDGNAILTLGTGNILPEEEEALGLVREHDYAVMGLKKEDDSRLLLIKNPWVDSLVWTGLGSTATLKAHTVGSSDGASNQFWMAIEDVLQHFDSLYVNWNPALFAYRQDHHFKWKMCDKTERAGLHAQPAIQCALSLRQSHLGAAQPSLAGRRARDPAPTQSRKGPRRLFLSNRLQAARASWLSRSTPHHTPEHPRSPLPDTARRIHPNHYVDSPNTLLRYTPTPNTPQTLVITQTELPLPTYSFTLSFLSHHPLTITPSPPRLPHSTTLTSAWTRRTAGGSAVDPPTTPTHNTPSPCRNPRTCTSPSAPPIATYPSAPSTRRGLRGRPQHSRLDPGTYAVVLSTFEPGQLAPYTLRVEAAVPVVLAPVPADGAGRLRRPLPVVALGIGRLRAGVVPERLTRLAVHVRSAPGVGRGGGGSGGESSGGGGGGSAVRVSLEVGTGAHRAVLAVSREGEFADAAMGLRTAEVDVENGEALARRGGLWVVLEQIGGGGGGGDGGSGGVQVEVLSDGVVQVGGWENADED</sequence>
<keyword evidence="2 6" id="KW-0645">Protease</keyword>
<dbReference type="InterPro" id="IPR036213">
    <property type="entry name" value="Calpain_III_sf"/>
</dbReference>
<dbReference type="RefSeq" id="XP_001229508.1">
    <property type="nucleotide sequence ID" value="XM_001229507.1"/>
</dbReference>
<dbReference type="Gene3D" id="2.60.120.380">
    <property type="match status" value="1"/>
</dbReference>
<dbReference type="VEuPathDB" id="FungiDB:CHGG_02992"/>
<keyword evidence="3 6" id="KW-0378">Hydrolase</keyword>
<feature type="region of interest" description="Disordered" evidence="7">
    <location>
        <begin position="500"/>
        <end position="523"/>
    </location>
</feature>
<evidence type="ECO:0000313" key="9">
    <source>
        <dbReference type="EMBL" id="EAQ91057.1"/>
    </source>
</evidence>
<evidence type="ECO:0000256" key="6">
    <source>
        <dbReference type="PROSITE-ProRule" id="PRU00239"/>
    </source>
</evidence>
<dbReference type="eggNOG" id="KOG0045">
    <property type="taxonomic scope" value="Eukaryota"/>
</dbReference>
<dbReference type="GO" id="GO:0004198">
    <property type="term" value="F:calcium-dependent cysteine-type endopeptidase activity"/>
    <property type="evidence" value="ECO:0007669"/>
    <property type="project" value="InterPro"/>
</dbReference>
<dbReference type="STRING" id="306901.Q2H9W2"/>
<dbReference type="PANTHER" id="PTHR46143">
    <property type="entry name" value="CALPAIN-7"/>
    <property type="match status" value="1"/>
</dbReference>
<comment type="similarity">
    <text evidence="1">Belongs to the peptidase C2 family. PalB/RIM13 subfamily.</text>
</comment>
<dbReference type="Gene3D" id="3.90.70.10">
    <property type="entry name" value="Cysteine proteinases"/>
    <property type="match status" value="1"/>
</dbReference>
<feature type="region of interest" description="Disordered" evidence="7">
    <location>
        <begin position="727"/>
        <end position="752"/>
    </location>
</feature>
<evidence type="ECO:0000259" key="8">
    <source>
        <dbReference type="PROSITE" id="PS50203"/>
    </source>
</evidence>
<dbReference type="SMART" id="SM00230">
    <property type="entry name" value="CysPc"/>
    <property type="match status" value="1"/>
</dbReference>
<dbReference type="GO" id="GO:0006508">
    <property type="term" value="P:proteolysis"/>
    <property type="evidence" value="ECO:0007669"/>
    <property type="project" value="UniProtKB-KW"/>
</dbReference>
<evidence type="ECO:0000256" key="5">
    <source>
        <dbReference type="PIRSR" id="PIRSR622684-1"/>
    </source>
</evidence>
<dbReference type="PRINTS" id="PR00704">
    <property type="entry name" value="CALPAIN"/>
</dbReference>
<protein>
    <recommendedName>
        <fullName evidence="8">Calpain catalytic domain-containing protein</fullName>
    </recommendedName>
</protein>
<evidence type="ECO:0000313" key="10">
    <source>
        <dbReference type="Proteomes" id="UP000001056"/>
    </source>
</evidence>
<dbReference type="Pfam" id="PF00648">
    <property type="entry name" value="Peptidase_C2"/>
    <property type="match status" value="1"/>
</dbReference>